<evidence type="ECO:0000313" key="2">
    <source>
        <dbReference type="RefSeq" id="XP_073901571.1"/>
    </source>
</evidence>
<evidence type="ECO:0000313" key="1">
    <source>
        <dbReference type="Proteomes" id="UP001732720"/>
    </source>
</evidence>
<dbReference type="RefSeq" id="XP_073901571.1">
    <property type="nucleotide sequence ID" value="XM_074045470.1"/>
</dbReference>
<dbReference type="Proteomes" id="UP001732720">
    <property type="component" value="Chromosome 11"/>
</dbReference>
<gene>
    <name evidence="2" type="primary">Bptf</name>
</gene>
<reference evidence="2" key="1">
    <citation type="submission" date="2025-08" db="UniProtKB">
        <authorList>
            <consortium name="RefSeq"/>
        </authorList>
    </citation>
    <scope>IDENTIFICATION</scope>
</reference>
<accession>A0AC58K9I9</accession>
<proteinExistence type="predicted"/>
<organism evidence="1 2">
    <name type="scientific">Castor canadensis</name>
    <name type="common">American beaver</name>
    <dbReference type="NCBI Taxonomy" id="51338"/>
    <lineage>
        <taxon>Eukaryota</taxon>
        <taxon>Metazoa</taxon>
        <taxon>Chordata</taxon>
        <taxon>Craniata</taxon>
        <taxon>Vertebrata</taxon>
        <taxon>Euteleostomi</taxon>
        <taxon>Mammalia</taxon>
        <taxon>Eutheria</taxon>
        <taxon>Euarchontoglires</taxon>
        <taxon>Glires</taxon>
        <taxon>Rodentia</taxon>
        <taxon>Castorimorpha</taxon>
        <taxon>Castoridae</taxon>
        <taxon>Castor</taxon>
    </lineage>
</organism>
<protein>
    <submittedName>
        <fullName evidence="2">Nucleosome-remodeling factor subunit BPTF isoform X14</fullName>
    </submittedName>
</protein>
<name>A0AC58K9I9_CASCN</name>
<sequence length="2902" mass="321547">MRGRRGRPPKQPAAPAAERCAPAPPPPPPPPPPPTSGPIGGLRSRHRGSSRGRWAAAQAEVAPKTRLSSPRGGSSSRRKPPPPPPPPPPAPPSTSAPGRGGRGGGGGRTGGGGGHLARTTPARRAVNKVVYDDHESEEEEEEEEDMVSEEEEEDGDAEETQDSEDDEEDEMEEDDDDSDYPEEMEDDDDDASYCTESSFRSHSTYSSTPGRRKPRVHRPRSPILEEKDIPPLDFPKSSEDLMVPNEHIMNVIAIYEVLRNFGTVLRLSPFRFEDFCAALVSQEQCTLMAEMHVVLLKAVLREEDTSNTTFGPADLKDSVNSTLYFIDGMTWPEVLRVYCESDQEYHHVLPYQEAEDYPYGPVENKIKVLQFLVDQFLTTNIAREELMSEGVIQYDDHCRVCHKLGDLLCCETCSAVYHLECVKPPLEEVPEDEWQCEVCVAHKVPGVTDCVAEIQKNKPYIRHEPIGYDRSRRKYWFLNRRLIIEEDTENENEKKIWYYSTKVQLAELIECLDKDYWEAELCKVLEEMREEIHRHMAITEDLTNKARGSNKSFLAAANEEILDSLRAKKGDIDDDKSLEETEKEKNEIETNNSKDAEKNREELEDQSLEKDSEDTAPDDGPEQGKAEEPTEVGDKSNSVSANLGDNTTNASSEETSPCEGRSPEGCLSETHDSSNMAEKKVASELPQDVSEDPNKTCDSSNTSATTTSIQPNLEISNSSSELNSSQSESAKAADDPESGEREPHTPVSVQEEIGDFRLEKSNGEISESPGPGRGTSGSTRIITRLRNPDSKLSQLKSQQVAAAAHEANKLFKEGKEVLVVNSQGEISRLSTKKEVVMKGNINNYFKLGQEGKYRVYHNQYSTNSFALNKHQHREDHDKRRHLAHKFCLTPAGEFRWNGSVHGSKVLTISTLRLTITQLESNIPSSFLHPNWASHRANWIKAVQMCSKPREFALALAILECAVKPVVMLPIWRESLGHTRLHRMTSIEREEKEKVKKKEKKQEEEETMQQATWVKYTFPVKHQVWKQKGEEYRVTGYGGWSWISKTHVYRFVPKLPGNTNVNYRKSLEGSKNITDENMDESDKRKSPQSPKKIKAESESEKGEVKDSDAAKGADQSEMAISKMTEKKDRDVKELLDSDDKSFKEEPMEIDDDGVKTESHVNCQESSQVDVVNVSEGFHLRTSYKKKTKSSKLDGLLERRIKQFTLEEKQRLEKMKLEGGIKGTGKSSTSSLKSLSESPVSTKAKEECQSDLLKEQNPSANNDKCEDTLQECSQNNNSSELAVSDSSFATSKLYPKDQMVDDVSVQSPGTNDQKQNSVENDMDASLSETASKGQELGKTKTKGREFFIDVSKPANTDNFGPLMYKNKKPLRQEDNDIISSKNALLTSVPKSTNNRNVPSLSKAVDFDGKLGCDSECNSTLENSSDTMSIQDSSEEDMMVQNSNENISEQFITPEQGIENLEPMKCELISKSTGNCDDQLQGWVTETNGKKPCQQPKLEEKTVNKCIDQISLKNVNDKRNNENRESEKKGQRSTFQVNGKDNKTKIYLKSECLKEISESKVAVSGNVEPRVNNINKITPENIKSLTVKESAVKPFVNGDVIMEDFSEKSNSETNSCLLSSADAEGNYQDGLRTLPSTKESDRTEMTTSLSSCPESSSFNQVEDMEIETPEVKKVTPSPVTSGEDSNLSNDFTDENGLTTNKAENINGESKRKTVITEVTTMTSTVATESKTVIKVAKGDKHTVVSSTENCAKSTVTTTTTTVTKLSTPSTGSSVDIISVKEQSKTVVTTTVTDSLTTAGGTLVTSMTVSKEYSTRDKVKLMKFSRPKKTRSGTALPSYRKFVTKSSKKSIFVLPNDDLKKLARKGGIREVPYFNYNAKPALDIWPYPSPRPTFGITWRYRLQTVKSLAGVSLMLRLLWASLRWDDMAAKAPPGGGTTRTETSETEITTTEIIKRRDVGPYGIRSEYCIRKIICPIGVPEAPKETPTPQRKGLRSSALRPKRPETPKQTGPVIIETWVAEEELELWEIRAFAERVEKEKAQAVEQQAKKRLEQQKPTVIAASTTSSTNSTTSTLSPAQKVMVAPISGSVTPGTKMVLTTKVGSPATVTFQQNKNFHQTFATWVKQGQSNSGVVQVQQKVLGIIPSSTGTSQQTLTSFQPRTATVTIRPNTSASGGTTSTSQVITGPQIRPGMTVIRTPLQQSTLGKAIIRTPVMVQPGAPQQVVTQIIRGQPVSTAISAPSTASSTPGHKGLTPGTSTTNLQSSTPQPPRPQQGQVKLTMAQLTQLTQGHGGNQGLTVVIQGQGQTTGQLQLIPQGVTILPGPGQQLMQAAMPNGTVQRFLFTPLTTTATTASTTTTTVSTATAGSGEQKQNKLSPQTQVQQAKTLPPTQSSSVSPAETQPQTAQPSAQPQPQPQSPVQPEVQTQPEAQPQTAVSSHIPSEAQPTQAQSSKPQVAAQCQPQSTVQGQSPVRVQSPPQTRLRPSTPSQVSPGQQSQIQTTTSQPIPIQPHTSLQIPSQGQPQSQPQVVMKHNAVIEHLKQKKTMTPAEREDNQRMIVCNQVMKYILDKIDKEEKQAAKKRKREESVEQKRSKQNATKLSALLFKHKEQLKAEILKKRALLDKDLQIEVQEELKRDLKMKKEKEMAQVVQASAVATPTPPVAVTTPAPPAPPAPPPSPPAAPTPQPAGLPTPPLPGASQKRKREEEKDSKSKKKKMISTTSKETKKDTKLYCICKTPYDESKFYIGCDRCQNWYHGRCVGILQSEAELIDEYVCPQCQSTEDAMTVLTPLTEKDYEGLKRVLRSLQAHKMAWPFLEPVDPNDAPDYYGVIKEPMDLATMEERVQRRYYEKLTEFVADMTKIFDNCRYYNPSDSPFYQCAEVLESFFVQKLKGFKASRSHNNKLQSTAS</sequence>
<keyword evidence="1" id="KW-1185">Reference proteome</keyword>